<feature type="transmembrane region" description="Helical" evidence="2">
    <location>
        <begin position="89"/>
        <end position="109"/>
    </location>
</feature>
<keyword evidence="2" id="KW-1133">Transmembrane helix</keyword>
<comment type="caution">
    <text evidence="3">The sequence shown here is derived from an EMBL/GenBank/DDBJ whole genome shotgun (WGS) entry which is preliminary data.</text>
</comment>
<feature type="region of interest" description="Disordered" evidence="1">
    <location>
        <begin position="437"/>
        <end position="470"/>
    </location>
</feature>
<evidence type="ECO:0000313" key="3">
    <source>
        <dbReference type="EMBL" id="OWF47323.1"/>
    </source>
</evidence>
<dbReference type="EMBL" id="NEDP02003952">
    <property type="protein sequence ID" value="OWF47323.1"/>
    <property type="molecule type" value="Genomic_DNA"/>
</dbReference>
<evidence type="ECO:0000256" key="2">
    <source>
        <dbReference type="SAM" id="Phobius"/>
    </source>
</evidence>
<reference evidence="3 4" key="1">
    <citation type="journal article" date="2017" name="Nat. Ecol. Evol.">
        <title>Scallop genome provides insights into evolution of bilaterian karyotype and development.</title>
        <authorList>
            <person name="Wang S."/>
            <person name="Zhang J."/>
            <person name="Jiao W."/>
            <person name="Li J."/>
            <person name="Xun X."/>
            <person name="Sun Y."/>
            <person name="Guo X."/>
            <person name="Huan P."/>
            <person name="Dong B."/>
            <person name="Zhang L."/>
            <person name="Hu X."/>
            <person name="Sun X."/>
            <person name="Wang J."/>
            <person name="Zhao C."/>
            <person name="Wang Y."/>
            <person name="Wang D."/>
            <person name="Huang X."/>
            <person name="Wang R."/>
            <person name="Lv J."/>
            <person name="Li Y."/>
            <person name="Zhang Z."/>
            <person name="Liu B."/>
            <person name="Lu W."/>
            <person name="Hui Y."/>
            <person name="Liang J."/>
            <person name="Zhou Z."/>
            <person name="Hou R."/>
            <person name="Li X."/>
            <person name="Liu Y."/>
            <person name="Li H."/>
            <person name="Ning X."/>
            <person name="Lin Y."/>
            <person name="Zhao L."/>
            <person name="Xing Q."/>
            <person name="Dou J."/>
            <person name="Li Y."/>
            <person name="Mao J."/>
            <person name="Guo H."/>
            <person name="Dou H."/>
            <person name="Li T."/>
            <person name="Mu C."/>
            <person name="Jiang W."/>
            <person name="Fu Q."/>
            <person name="Fu X."/>
            <person name="Miao Y."/>
            <person name="Liu J."/>
            <person name="Yu Q."/>
            <person name="Li R."/>
            <person name="Liao H."/>
            <person name="Li X."/>
            <person name="Kong Y."/>
            <person name="Jiang Z."/>
            <person name="Chourrout D."/>
            <person name="Li R."/>
            <person name="Bao Z."/>
        </authorList>
    </citation>
    <scope>NUCLEOTIDE SEQUENCE [LARGE SCALE GENOMIC DNA]</scope>
    <source>
        <strain evidence="3 4">PY_sf001</strain>
    </source>
</reference>
<sequence>MMSLERNERGRKKIMVNAPVFRKLWIFMALGMIIAILGLVTIVVHFLVGNITSSSDLTEILPNYITGLVITIDGMLITVLFWRRHIALVFVEVVLCFGVGALCAALAVLTGTHILQPIRSLQDCIHDENRKVCACTSNYRRNALLLESSKDPSLYTFDGTISCTSVEDILPIFLYVQIGLFAIVFILCVTTKILAFLVLKLERTSLATLQEETYEEIFTVSGSSCSDLNSEDEVTIQTGSNISSAANCVNPAVKGLCDPIGQKHNGIYAQPAGILKNFERTATPLSDLTPTNRLIRSKSCDSIDEIYARSAKGPGSEHGPEKGKGKLKEHRRRERRAVTLHNLDSKQLMSVLSLHMRYLEETEILKSRTKIQTLTDTVPVELKRRAITPQPYQLKYDQTSTLPRTVRSHTPQPNQRLTDKQECQYRMMMKQLIDSPQGSGLQHAQQSTAKSIGSPLQKAKNPANQHNPNKNIMGISHSLPNHRRNEIESIGSESVDASEIDEDLNIKQMPKSRPSVKNYFLPPLPIHRSKSLTPPHLPELQHRPGVNKGQLPPQPIKRGEDPKGQLPLDPVHRGSAFRVPGHSINANGLPNNRIYSRPGDIHCDKALRENFQLYESPFLLHNNGQKTFVQPNFTLSNHAARNLPPPPYAPPPSYKHFMSLSQDGSLSDLVDDESIDGFLHNNQSERLNINPNSAKLKGNRTEVTMSSDDDVFLPEDKAVYSQVAKRPMHHHGDKVSPHHHYHTPHTHYHSPRDHTTPPRDVMTIPPRQPCDPRIPPDGVYNVYANYNMYQKTNPQGSVWTRGGNYPHANNYEEIDDLDVNMTYSYEDNSSCGMSSQASLIPQEQKPWSHNDTHPFTGGEPEVLETMI</sequence>
<gene>
    <name evidence="3" type="ORF">KP79_PYT22617</name>
</gene>
<feature type="transmembrane region" description="Helical" evidence="2">
    <location>
        <begin position="60"/>
        <end position="82"/>
    </location>
</feature>
<dbReference type="PANTHER" id="PTHR39952">
    <property type="entry name" value="FI02073P"/>
    <property type="match status" value="1"/>
</dbReference>
<feature type="transmembrane region" description="Helical" evidence="2">
    <location>
        <begin position="172"/>
        <end position="199"/>
    </location>
</feature>
<dbReference type="OrthoDB" id="6117712at2759"/>
<proteinExistence type="predicted"/>
<evidence type="ECO:0000256" key="1">
    <source>
        <dbReference type="SAM" id="MobiDB-lite"/>
    </source>
</evidence>
<feature type="compositionally biased region" description="Basic residues" evidence="1">
    <location>
        <begin position="729"/>
        <end position="749"/>
    </location>
</feature>
<dbReference type="PANTHER" id="PTHR39952:SF1">
    <property type="match status" value="1"/>
</dbReference>
<feature type="region of interest" description="Disordered" evidence="1">
    <location>
        <begin position="309"/>
        <end position="334"/>
    </location>
</feature>
<evidence type="ECO:0000313" key="4">
    <source>
        <dbReference type="Proteomes" id="UP000242188"/>
    </source>
</evidence>
<feature type="transmembrane region" description="Helical" evidence="2">
    <location>
        <begin position="21"/>
        <end position="48"/>
    </location>
</feature>
<dbReference type="AlphaFoldDB" id="A0A210QEZ2"/>
<feature type="region of interest" description="Disordered" evidence="1">
    <location>
        <begin position="729"/>
        <end position="758"/>
    </location>
</feature>
<name>A0A210QEZ2_MIZYE</name>
<protein>
    <submittedName>
        <fullName evidence="3">Uncharacterized protein</fullName>
    </submittedName>
</protein>
<keyword evidence="4" id="KW-1185">Reference proteome</keyword>
<keyword evidence="2" id="KW-0472">Membrane</keyword>
<accession>A0A210QEZ2</accession>
<dbReference type="Proteomes" id="UP000242188">
    <property type="component" value="Unassembled WGS sequence"/>
</dbReference>
<feature type="region of interest" description="Disordered" evidence="1">
    <location>
        <begin position="844"/>
        <end position="867"/>
    </location>
</feature>
<feature type="compositionally biased region" description="Polar residues" evidence="1">
    <location>
        <begin position="437"/>
        <end position="451"/>
    </location>
</feature>
<feature type="region of interest" description="Disordered" evidence="1">
    <location>
        <begin position="530"/>
        <end position="562"/>
    </location>
</feature>
<organism evidence="3 4">
    <name type="scientific">Mizuhopecten yessoensis</name>
    <name type="common">Japanese scallop</name>
    <name type="synonym">Patinopecten yessoensis</name>
    <dbReference type="NCBI Taxonomy" id="6573"/>
    <lineage>
        <taxon>Eukaryota</taxon>
        <taxon>Metazoa</taxon>
        <taxon>Spiralia</taxon>
        <taxon>Lophotrochozoa</taxon>
        <taxon>Mollusca</taxon>
        <taxon>Bivalvia</taxon>
        <taxon>Autobranchia</taxon>
        <taxon>Pteriomorphia</taxon>
        <taxon>Pectinida</taxon>
        <taxon>Pectinoidea</taxon>
        <taxon>Pectinidae</taxon>
        <taxon>Mizuhopecten</taxon>
    </lineage>
</organism>
<keyword evidence="2" id="KW-0812">Transmembrane</keyword>